<dbReference type="PANTHER" id="PTHR23043:SF39">
    <property type="entry name" value="DYSFUSION, ISOFORM D"/>
    <property type="match status" value="1"/>
</dbReference>
<feature type="domain" description="PAS" evidence="6">
    <location>
        <begin position="110"/>
        <end position="172"/>
    </location>
</feature>
<gene>
    <name evidence="7" type="ORF">TSAR_015760</name>
</gene>
<feature type="compositionally biased region" description="Low complexity" evidence="5">
    <location>
        <begin position="690"/>
        <end position="704"/>
    </location>
</feature>
<proteinExistence type="predicted"/>
<dbReference type="SMART" id="SM00091">
    <property type="entry name" value="PAS"/>
    <property type="match status" value="2"/>
</dbReference>
<feature type="region of interest" description="Disordered" evidence="5">
    <location>
        <begin position="726"/>
        <end position="749"/>
    </location>
</feature>
<reference evidence="7 8" key="1">
    <citation type="journal article" date="2017" name="Curr. Biol.">
        <title>The Evolution of Venom by Co-option of Single-Copy Genes.</title>
        <authorList>
            <person name="Martinson E.O."/>
            <person name="Mrinalini"/>
            <person name="Kelkar Y.D."/>
            <person name="Chang C.H."/>
            <person name="Werren J.H."/>
        </authorList>
    </citation>
    <scope>NUCLEOTIDE SEQUENCE [LARGE SCALE GENOMIC DNA]</scope>
    <source>
        <strain evidence="7 8">Alberta</strain>
        <tissue evidence="7">Whole body</tissue>
    </source>
</reference>
<dbReference type="InterPro" id="IPR000014">
    <property type="entry name" value="PAS"/>
</dbReference>
<dbReference type="GO" id="GO:0000977">
    <property type="term" value="F:RNA polymerase II transcription regulatory region sequence-specific DNA binding"/>
    <property type="evidence" value="ECO:0007669"/>
    <property type="project" value="TreeGrafter"/>
</dbReference>
<feature type="compositionally biased region" description="Basic and acidic residues" evidence="5">
    <location>
        <begin position="33"/>
        <end position="51"/>
    </location>
</feature>
<feature type="compositionally biased region" description="Low complexity" evidence="5">
    <location>
        <begin position="578"/>
        <end position="594"/>
    </location>
</feature>
<evidence type="ECO:0000256" key="2">
    <source>
        <dbReference type="ARBA" id="ARBA00023015"/>
    </source>
</evidence>
<feature type="region of interest" description="Disordered" evidence="5">
    <location>
        <begin position="33"/>
        <end position="57"/>
    </location>
</feature>
<feature type="region of interest" description="Disordered" evidence="5">
    <location>
        <begin position="568"/>
        <end position="635"/>
    </location>
</feature>
<dbReference type="GO" id="GO:0000981">
    <property type="term" value="F:DNA-binding transcription factor activity, RNA polymerase II-specific"/>
    <property type="evidence" value="ECO:0007669"/>
    <property type="project" value="TreeGrafter"/>
</dbReference>
<evidence type="ECO:0000313" key="7">
    <source>
        <dbReference type="EMBL" id="OXU19056.1"/>
    </source>
</evidence>
<dbReference type="AlphaFoldDB" id="A0A232EL18"/>
<dbReference type="Gene3D" id="3.30.450.20">
    <property type="entry name" value="PAS domain"/>
    <property type="match status" value="2"/>
</dbReference>
<dbReference type="STRING" id="543379.A0A232EL18"/>
<evidence type="ECO:0000256" key="5">
    <source>
        <dbReference type="SAM" id="MobiDB-lite"/>
    </source>
</evidence>
<dbReference type="CDD" id="cd00130">
    <property type="entry name" value="PAS"/>
    <property type="match status" value="2"/>
</dbReference>
<evidence type="ECO:0000313" key="8">
    <source>
        <dbReference type="Proteomes" id="UP000215335"/>
    </source>
</evidence>
<dbReference type="FunFam" id="3.30.450.20:FF:000081">
    <property type="entry name" value="Dysfusion, isoform B"/>
    <property type="match status" value="1"/>
</dbReference>
<feature type="region of interest" description="Disordered" evidence="5">
    <location>
        <begin position="676"/>
        <end position="711"/>
    </location>
</feature>
<evidence type="ECO:0000256" key="3">
    <source>
        <dbReference type="ARBA" id="ARBA00023163"/>
    </source>
</evidence>
<keyword evidence="3" id="KW-0804">Transcription</keyword>
<dbReference type="InterPro" id="IPR035965">
    <property type="entry name" value="PAS-like_dom_sf"/>
</dbReference>
<evidence type="ECO:0000259" key="6">
    <source>
        <dbReference type="PROSITE" id="PS50112"/>
    </source>
</evidence>
<protein>
    <recommendedName>
        <fullName evidence="6">PAS domain-containing protein</fullName>
    </recommendedName>
</protein>
<dbReference type="Pfam" id="PF14598">
    <property type="entry name" value="PAS_11"/>
    <property type="match status" value="1"/>
</dbReference>
<dbReference type="PANTHER" id="PTHR23043">
    <property type="entry name" value="HYPOXIA-INDUCIBLE FACTOR 1 ALPHA"/>
    <property type="match status" value="1"/>
</dbReference>
<dbReference type="GO" id="GO:0010557">
    <property type="term" value="P:positive regulation of macromolecule biosynthetic process"/>
    <property type="evidence" value="ECO:0007669"/>
    <property type="project" value="UniProtKB-ARBA"/>
</dbReference>
<comment type="subcellular location">
    <subcellularLocation>
        <location evidence="1">Nucleus</location>
    </subcellularLocation>
</comment>
<dbReference type="SUPFAM" id="SSF55785">
    <property type="entry name" value="PYP-like sensor domain (PAS domain)"/>
    <property type="match status" value="2"/>
</dbReference>
<dbReference type="GO" id="GO:0005634">
    <property type="term" value="C:nucleus"/>
    <property type="evidence" value="ECO:0007669"/>
    <property type="project" value="UniProtKB-SubCell"/>
</dbReference>
<keyword evidence="4" id="KW-0539">Nucleus</keyword>
<sequence length="815" mass="90954">MSIPRVAEAEIGIAAGCRSAKYVQSDRCEQIDERCEQTAKGPDKRGDREPTRPPAPAAIHEAETITASAYGTRMRLPQEGELLSARFEKRPGVRKHAHAEHWILKAVMGEEKTRRQAMSGFIMMMTQQGKLLYISENAAEYLGHSMEDLLIHGDSVYDVVDKQDHMVIQSQLGRSSGPGAPDDRRLFLCRINVSRNSRRQLRFGDQKVVLVEGHYLPFVPLCNRNESVFLASCTPVVLPETRESVVQGATNIFTTIHSMDMKYLHIDKTAESHMEYSRSELVGVSWYNLLHWDSIRTAYCKHQTVIQSDQERSSTALLRLQSRSGRWFWVHCVLQVKDTSEECQHPIIVCTNQVLSDKEAEILRASSWLYQYSSQTKFTYGVCASLPNSGPQPPPSVQQHQQHTPPPLVYAPEGPGVIADYNNGRPGLTPYGLPLPPPPHELELGPVGYHQMDDGQIGVPWSKERTLVKQEPGEVYGEANNAVRTSQQRSIHGQESEAAEPVDMSINNSATPGELHDERHPAMHQHCDAGPAEFCPCNKAHLPMMQHNNKSPNRPMSTSLPTYLRPGSKSLSYFMSNQPQSPGQQMHQQMSPGMAPSPDNNGGLKYNIVDLDKLSSHPADQSPQPPPPPDIYGPTYSQKRQLLLLHQTKAPNQQPGEPPHPCVADAAHHHLAHHHPRYIYPPDDRQEQWTSPSGPAASSPSTPGLWPDCGLQRVPDVVHQELSPYITTPTTPADTPDDSSEHQTTPGTTPVSVFNFDWPGEQHVPNLRVLSFRSSNSVAGNYPETRRPTEIVQPITLQLPRKKNIVDSPHRDYAK</sequence>
<organism evidence="7 8">
    <name type="scientific">Trichomalopsis sarcophagae</name>
    <dbReference type="NCBI Taxonomy" id="543379"/>
    <lineage>
        <taxon>Eukaryota</taxon>
        <taxon>Metazoa</taxon>
        <taxon>Ecdysozoa</taxon>
        <taxon>Arthropoda</taxon>
        <taxon>Hexapoda</taxon>
        <taxon>Insecta</taxon>
        <taxon>Pterygota</taxon>
        <taxon>Neoptera</taxon>
        <taxon>Endopterygota</taxon>
        <taxon>Hymenoptera</taxon>
        <taxon>Apocrita</taxon>
        <taxon>Proctotrupomorpha</taxon>
        <taxon>Chalcidoidea</taxon>
        <taxon>Pteromalidae</taxon>
        <taxon>Pteromalinae</taxon>
        <taxon>Trichomalopsis</taxon>
    </lineage>
</organism>
<keyword evidence="2" id="KW-0805">Transcription regulation</keyword>
<evidence type="ECO:0000256" key="4">
    <source>
        <dbReference type="ARBA" id="ARBA00023242"/>
    </source>
</evidence>
<comment type="caution">
    <text evidence="7">The sequence shown here is derived from an EMBL/GenBank/DDBJ whole genome shotgun (WGS) entry which is preliminary data.</text>
</comment>
<dbReference type="PROSITE" id="PS50112">
    <property type="entry name" value="PAS"/>
    <property type="match status" value="1"/>
</dbReference>
<accession>A0A232EL18</accession>
<dbReference type="EMBL" id="NNAY01003648">
    <property type="protein sequence ID" value="OXU19056.1"/>
    <property type="molecule type" value="Genomic_DNA"/>
</dbReference>
<evidence type="ECO:0000256" key="1">
    <source>
        <dbReference type="ARBA" id="ARBA00004123"/>
    </source>
</evidence>
<dbReference type="Proteomes" id="UP000215335">
    <property type="component" value="Unassembled WGS sequence"/>
</dbReference>
<dbReference type="OrthoDB" id="9978016at2759"/>
<keyword evidence="8" id="KW-1185">Reference proteome</keyword>
<name>A0A232EL18_9HYME</name>